<dbReference type="RefSeq" id="WP_127708351.1">
    <property type="nucleotide sequence ID" value="NZ_SACK01000014.1"/>
</dbReference>
<dbReference type="InterPro" id="IPR035437">
    <property type="entry name" value="SNase_OB-fold_sf"/>
</dbReference>
<dbReference type="PANTHER" id="PTHR12302">
    <property type="entry name" value="EBNA2 BINDING PROTEIN P100"/>
    <property type="match status" value="1"/>
</dbReference>
<accession>A0A3S2WVM2</accession>
<evidence type="ECO:0000256" key="1">
    <source>
        <dbReference type="ARBA" id="ARBA00022722"/>
    </source>
</evidence>
<protein>
    <recommendedName>
        <fullName evidence="4">TNase-like domain-containing protein</fullName>
    </recommendedName>
</protein>
<proteinExistence type="predicted"/>
<dbReference type="CDD" id="cd00175">
    <property type="entry name" value="SNc"/>
    <property type="match status" value="1"/>
</dbReference>
<dbReference type="AlphaFoldDB" id="A0A3S2WVM2"/>
<dbReference type="SMART" id="SM00318">
    <property type="entry name" value="SNc"/>
    <property type="match status" value="1"/>
</dbReference>
<dbReference type="OrthoDB" id="9805504at2"/>
<dbReference type="PROSITE" id="PS50830">
    <property type="entry name" value="TNASE_3"/>
    <property type="match status" value="1"/>
</dbReference>
<dbReference type="InterPro" id="IPR002071">
    <property type="entry name" value="Thermonucl_AS"/>
</dbReference>
<dbReference type="EMBL" id="SACK01000014">
    <property type="protein sequence ID" value="RVT96562.1"/>
    <property type="molecule type" value="Genomic_DNA"/>
</dbReference>
<dbReference type="InterPro" id="IPR016071">
    <property type="entry name" value="Staphylococal_nuclease_OB-fold"/>
</dbReference>
<dbReference type="Gene3D" id="2.40.50.90">
    <property type="match status" value="1"/>
</dbReference>
<keyword evidence="3" id="KW-0378">Hydrolase</keyword>
<dbReference type="GO" id="GO:0004519">
    <property type="term" value="F:endonuclease activity"/>
    <property type="evidence" value="ECO:0007669"/>
    <property type="project" value="UniProtKB-KW"/>
</dbReference>
<gene>
    <name evidence="5" type="ORF">EOD41_19825</name>
</gene>
<dbReference type="GO" id="GO:0003676">
    <property type="term" value="F:nucleic acid binding"/>
    <property type="evidence" value="ECO:0007669"/>
    <property type="project" value="InterPro"/>
</dbReference>
<reference evidence="5 6" key="1">
    <citation type="submission" date="2019-01" db="EMBL/GenBank/DDBJ databases">
        <authorList>
            <person name="Chen W.-M."/>
        </authorList>
    </citation>
    <scope>NUCLEOTIDE SEQUENCE [LARGE SCALE GENOMIC DNA]</scope>
    <source>
        <strain evidence="5 6">YBJ-36</strain>
    </source>
</reference>
<sequence>MRLKSNLFYRVVVVLLLLIAGCRPLSEDEYKVVKIKDGDTIELLSPQMQTVTVRLAGIDCPEKAQAFGTAARQYTAMLCFGKNVRLRVEDTDRYGRTVGTIILDDGRNLNHELVRNGYAWEYKTYSKDPELAQLEQTARQNRLGLWQDPNPVEPWNYRRKKTKKKPRKKRRHNTEVVYLTCYTSTAYAIC</sequence>
<feature type="domain" description="TNase-like" evidence="4">
    <location>
        <begin position="26"/>
        <end position="148"/>
    </location>
</feature>
<dbReference type="SUPFAM" id="SSF50199">
    <property type="entry name" value="Staphylococcal nuclease"/>
    <property type="match status" value="1"/>
</dbReference>
<keyword evidence="2" id="KW-0255">Endonuclease</keyword>
<evidence type="ECO:0000256" key="3">
    <source>
        <dbReference type="ARBA" id="ARBA00022801"/>
    </source>
</evidence>
<comment type="caution">
    <text evidence="5">The sequence shown here is derived from an EMBL/GenBank/DDBJ whole genome shotgun (WGS) entry which is preliminary data.</text>
</comment>
<dbReference type="PROSITE" id="PS01123">
    <property type="entry name" value="TNASE_1"/>
    <property type="match status" value="1"/>
</dbReference>
<name>A0A3S2WVM2_9SPHI</name>
<dbReference type="GO" id="GO:0016787">
    <property type="term" value="F:hydrolase activity"/>
    <property type="evidence" value="ECO:0007669"/>
    <property type="project" value="UniProtKB-KW"/>
</dbReference>
<evidence type="ECO:0000256" key="2">
    <source>
        <dbReference type="ARBA" id="ARBA00022759"/>
    </source>
</evidence>
<keyword evidence="1" id="KW-0540">Nuclease</keyword>
<evidence type="ECO:0000313" key="6">
    <source>
        <dbReference type="Proteomes" id="UP000282759"/>
    </source>
</evidence>
<evidence type="ECO:0000259" key="4">
    <source>
        <dbReference type="PROSITE" id="PS50830"/>
    </source>
</evidence>
<dbReference type="Pfam" id="PF00565">
    <property type="entry name" value="SNase"/>
    <property type="match status" value="1"/>
</dbReference>
<evidence type="ECO:0000313" key="5">
    <source>
        <dbReference type="EMBL" id="RVT96562.1"/>
    </source>
</evidence>
<dbReference type="PANTHER" id="PTHR12302:SF3">
    <property type="entry name" value="SERINE_THREONINE-PROTEIN KINASE 31"/>
    <property type="match status" value="1"/>
</dbReference>
<organism evidence="5 6">
    <name type="scientific">Mucilaginibacter limnophilus</name>
    <dbReference type="NCBI Taxonomy" id="1932778"/>
    <lineage>
        <taxon>Bacteria</taxon>
        <taxon>Pseudomonadati</taxon>
        <taxon>Bacteroidota</taxon>
        <taxon>Sphingobacteriia</taxon>
        <taxon>Sphingobacteriales</taxon>
        <taxon>Sphingobacteriaceae</taxon>
        <taxon>Mucilaginibacter</taxon>
    </lineage>
</organism>
<dbReference type="Proteomes" id="UP000282759">
    <property type="component" value="Unassembled WGS sequence"/>
</dbReference>
<dbReference type="PROSITE" id="PS51257">
    <property type="entry name" value="PROKAR_LIPOPROTEIN"/>
    <property type="match status" value="1"/>
</dbReference>
<keyword evidence="6" id="KW-1185">Reference proteome</keyword>